<proteinExistence type="predicted"/>
<keyword evidence="1" id="KW-0812">Transmembrane</keyword>
<evidence type="ECO:0000313" key="3">
    <source>
        <dbReference type="Proteomes" id="UP000183299"/>
    </source>
</evidence>
<keyword evidence="3" id="KW-1185">Reference proteome</keyword>
<dbReference type="AlphaFoldDB" id="A0A1I3UVK8"/>
<sequence>MPPCALVITFLSNYLTRNASLLQGGFVAMRAQILFGKRFWPLFAGLVTWSAGFCAGICGLSSESGPQSSKNATKNRNIN</sequence>
<protein>
    <submittedName>
        <fullName evidence="2">Uncharacterized protein</fullName>
    </submittedName>
</protein>
<reference evidence="2 3" key="1">
    <citation type="submission" date="2016-10" db="EMBL/GenBank/DDBJ databases">
        <authorList>
            <person name="de Groot N.N."/>
        </authorList>
    </citation>
    <scope>NUCLEOTIDE SEQUENCE [LARGE SCALE GENOMIC DNA]</scope>
    <source>
        <strain evidence="2 3">CGMCC 1.8891</strain>
    </source>
</reference>
<evidence type="ECO:0000313" key="2">
    <source>
        <dbReference type="EMBL" id="SFJ85881.1"/>
    </source>
</evidence>
<keyword evidence="1" id="KW-0472">Membrane</keyword>
<organism evidence="2 3">
    <name type="scientific">Celeribacter halophilus</name>
    <dbReference type="NCBI Taxonomy" id="576117"/>
    <lineage>
        <taxon>Bacteria</taxon>
        <taxon>Pseudomonadati</taxon>
        <taxon>Pseudomonadota</taxon>
        <taxon>Alphaproteobacteria</taxon>
        <taxon>Rhodobacterales</taxon>
        <taxon>Roseobacteraceae</taxon>
        <taxon>Celeribacter</taxon>
    </lineage>
</organism>
<keyword evidence="1" id="KW-1133">Transmembrane helix</keyword>
<gene>
    <name evidence="2" type="ORF">SAMN04488138_11279</name>
</gene>
<dbReference type="Proteomes" id="UP000183299">
    <property type="component" value="Unassembled WGS sequence"/>
</dbReference>
<name>A0A1I3UVK8_9RHOB</name>
<feature type="transmembrane region" description="Helical" evidence="1">
    <location>
        <begin position="40"/>
        <end position="60"/>
    </location>
</feature>
<accession>A0A1I3UVK8</accession>
<dbReference type="EMBL" id="FORY01000012">
    <property type="protein sequence ID" value="SFJ85881.1"/>
    <property type="molecule type" value="Genomic_DNA"/>
</dbReference>
<evidence type="ECO:0000256" key="1">
    <source>
        <dbReference type="SAM" id="Phobius"/>
    </source>
</evidence>
<dbReference type="STRING" id="576117.SAMN04488138_11279"/>